<proteinExistence type="predicted"/>
<reference evidence="2" key="2">
    <citation type="submission" date="2015-07" db="EMBL/GenBank/DDBJ databases">
        <authorList>
            <person name="Noorani M."/>
        </authorList>
    </citation>
    <scope>NUCLEOTIDE SEQUENCE</scope>
    <source>
        <strain evidence="2">Yugu1</strain>
    </source>
</reference>
<dbReference type="SUPFAM" id="SSF56112">
    <property type="entry name" value="Protein kinase-like (PK-like)"/>
    <property type="match status" value="1"/>
</dbReference>
<protein>
    <recommendedName>
        <fullName evidence="3">Protein kinase domain-containing protein</fullName>
    </recommendedName>
</protein>
<dbReference type="EMBL" id="CM003535">
    <property type="protein sequence ID" value="RCV38814.1"/>
    <property type="molecule type" value="Genomic_DNA"/>
</dbReference>
<dbReference type="OrthoDB" id="691120at2759"/>
<evidence type="ECO:0000256" key="1">
    <source>
        <dbReference type="SAM" id="MobiDB-lite"/>
    </source>
</evidence>
<name>A0A368S8Z3_SETIT</name>
<accession>A0A368S8Z3</accession>
<dbReference type="InterPro" id="IPR011009">
    <property type="entry name" value="Kinase-like_dom_sf"/>
</dbReference>
<reference evidence="2" key="1">
    <citation type="journal article" date="2012" name="Nat. Biotechnol.">
        <title>Reference genome sequence of the model plant Setaria.</title>
        <authorList>
            <person name="Bennetzen J.L."/>
            <person name="Schmutz J."/>
            <person name="Wang H."/>
            <person name="Percifield R."/>
            <person name="Hawkins J."/>
            <person name="Pontaroli A.C."/>
            <person name="Estep M."/>
            <person name="Feng L."/>
            <person name="Vaughn J.N."/>
            <person name="Grimwood J."/>
            <person name="Jenkins J."/>
            <person name="Barry K."/>
            <person name="Lindquist E."/>
            <person name="Hellsten U."/>
            <person name="Deshpande S."/>
            <person name="Wang X."/>
            <person name="Wu X."/>
            <person name="Mitros T."/>
            <person name="Triplett J."/>
            <person name="Yang X."/>
            <person name="Ye C.Y."/>
            <person name="Mauro-Herrera M."/>
            <person name="Wang L."/>
            <person name="Li P."/>
            <person name="Sharma M."/>
            <person name="Sharma R."/>
            <person name="Ronald P.C."/>
            <person name="Panaud O."/>
            <person name="Kellogg E.A."/>
            <person name="Brutnell T.P."/>
            <person name="Doust A.N."/>
            <person name="Tuskan G.A."/>
            <person name="Rokhsar D."/>
            <person name="Devos K.M."/>
        </authorList>
    </citation>
    <scope>NUCLEOTIDE SEQUENCE [LARGE SCALE GENOMIC DNA]</scope>
    <source>
        <strain evidence="2">Yugu1</strain>
    </source>
</reference>
<evidence type="ECO:0000313" key="2">
    <source>
        <dbReference type="EMBL" id="RCV38814.1"/>
    </source>
</evidence>
<feature type="region of interest" description="Disordered" evidence="1">
    <location>
        <begin position="1"/>
        <end position="21"/>
    </location>
</feature>
<organism evidence="2">
    <name type="scientific">Setaria italica</name>
    <name type="common">Foxtail millet</name>
    <name type="synonym">Panicum italicum</name>
    <dbReference type="NCBI Taxonomy" id="4555"/>
    <lineage>
        <taxon>Eukaryota</taxon>
        <taxon>Viridiplantae</taxon>
        <taxon>Streptophyta</taxon>
        <taxon>Embryophyta</taxon>
        <taxon>Tracheophyta</taxon>
        <taxon>Spermatophyta</taxon>
        <taxon>Magnoliopsida</taxon>
        <taxon>Liliopsida</taxon>
        <taxon>Poales</taxon>
        <taxon>Poaceae</taxon>
        <taxon>PACMAD clade</taxon>
        <taxon>Panicoideae</taxon>
        <taxon>Panicodae</taxon>
        <taxon>Paniceae</taxon>
        <taxon>Cenchrinae</taxon>
        <taxon>Setaria</taxon>
    </lineage>
</organism>
<sequence length="90" mass="9982">MGAARGPQRARSGPTGTGGWRWWAKRGPFSVSIAPHKQERHIAMDHSSSGSPRKISFHLLQEITDCFSDERKLGSGGFGKVYMVRLSKKK</sequence>
<dbReference type="AlphaFoldDB" id="A0A368S8Z3"/>
<evidence type="ECO:0008006" key="3">
    <source>
        <dbReference type="Google" id="ProtNLM"/>
    </source>
</evidence>
<dbReference type="Gene3D" id="3.30.200.20">
    <property type="entry name" value="Phosphorylase Kinase, domain 1"/>
    <property type="match status" value="1"/>
</dbReference>
<gene>
    <name evidence="2" type="ORF">SETIT_8G172200v2</name>
</gene>